<evidence type="ECO:0000313" key="1">
    <source>
        <dbReference type="EMBL" id="XFD39155.1"/>
    </source>
</evidence>
<dbReference type="Proteomes" id="UP001149860">
    <property type="component" value="Chromosome"/>
</dbReference>
<proteinExistence type="predicted"/>
<name>A0ACD5DDN6_9LACO</name>
<protein>
    <submittedName>
        <fullName evidence="1">Helix-turn-helix domain-containing protein</fullName>
    </submittedName>
</protein>
<keyword evidence="2" id="KW-1185">Reference proteome</keyword>
<gene>
    <name evidence="1" type="ORF">O0236_006880</name>
</gene>
<organism evidence="1 2">
    <name type="scientific">Lentilactobacillus terminaliae</name>
    <dbReference type="NCBI Taxonomy" id="3003483"/>
    <lineage>
        <taxon>Bacteria</taxon>
        <taxon>Bacillati</taxon>
        <taxon>Bacillota</taxon>
        <taxon>Bacilli</taxon>
        <taxon>Lactobacillales</taxon>
        <taxon>Lactobacillaceae</taxon>
        <taxon>Lentilactobacillus</taxon>
    </lineage>
</organism>
<dbReference type="EMBL" id="CP168151">
    <property type="protein sequence ID" value="XFD39155.1"/>
    <property type="molecule type" value="Genomic_DNA"/>
</dbReference>
<accession>A0ACD5DDN6</accession>
<sequence>MNNLGNKIKQLRKNKHLTQKQLGDLVHLTPQVISNIERGYTSASAEDLANFSRVFNVSIDELSKNDINSYDPSTPSWATDKDINDLHNFLAENGKMTYKGMDLTKEQRERVDQIITQVFWEELEKDKRKNER</sequence>
<reference evidence="1" key="1">
    <citation type="submission" date="2024-08" db="EMBL/GenBank/DDBJ databases">
        <title>Lentilactobacillus sp. nov., isolated from tree bark.</title>
        <authorList>
            <person name="Phuengjayaem S."/>
            <person name="Tanasupawat S."/>
        </authorList>
    </citation>
    <scope>NUCLEOTIDE SEQUENCE</scope>
    <source>
        <strain evidence="1">SPB1-3</strain>
    </source>
</reference>
<evidence type="ECO:0000313" key="2">
    <source>
        <dbReference type="Proteomes" id="UP001149860"/>
    </source>
</evidence>